<dbReference type="Proteomes" id="UP000663829">
    <property type="component" value="Unassembled WGS sequence"/>
</dbReference>
<dbReference type="InterPro" id="IPR002083">
    <property type="entry name" value="MATH/TRAF_dom"/>
</dbReference>
<organism evidence="7 10">
    <name type="scientific">Didymodactylos carnosus</name>
    <dbReference type="NCBI Taxonomy" id="1234261"/>
    <lineage>
        <taxon>Eukaryota</taxon>
        <taxon>Metazoa</taxon>
        <taxon>Spiralia</taxon>
        <taxon>Gnathifera</taxon>
        <taxon>Rotifera</taxon>
        <taxon>Eurotatoria</taxon>
        <taxon>Bdelloidea</taxon>
        <taxon>Philodinida</taxon>
        <taxon>Philodinidae</taxon>
        <taxon>Didymodactylos</taxon>
    </lineage>
</organism>
<accession>A0A814GC69</accession>
<protein>
    <recommendedName>
        <fullName evidence="5">MATH domain-containing protein</fullName>
    </recommendedName>
</protein>
<dbReference type="CDD" id="cd00270">
    <property type="entry name" value="MATH_TRAF_C"/>
    <property type="match status" value="1"/>
</dbReference>
<name>A0A814GC69_9BILA</name>
<evidence type="ECO:0000259" key="5">
    <source>
        <dbReference type="PROSITE" id="PS50144"/>
    </source>
</evidence>
<gene>
    <name evidence="7" type="ORF">GPM918_LOCUS13445</name>
    <name evidence="6" type="ORF">OVA965_LOCUS13926</name>
    <name evidence="9" type="ORF">SRO942_LOCUS13445</name>
    <name evidence="8" type="ORF">TMI583_LOCUS13931</name>
</gene>
<dbReference type="InterPro" id="IPR008974">
    <property type="entry name" value="TRAF-like"/>
</dbReference>
<evidence type="ECO:0000256" key="3">
    <source>
        <dbReference type="ARBA" id="ARBA00022843"/>
    </source>
</evidence>
<dbReference type="Pfam" id="PF21355">
    <property type="entry name" value="TRAF-mep_MATH"/>
    <property type="match status" value="1"/>
</dbReference>
<keyword evidence="1" id="KW-1017">Isopeptide bond</keyword>
<dbReference type="PANTHER" id="PTHR10131:SF138">
    <property type="entry name" value="RE66324P"/>
    <property type="match status" value="1"/>
</dbReference>
<dbReference type="SMART" id="SM00061">
    <property type="entry name" value="MATH"/>
    <property type="match status" value="1"/>
</dbReference>
<evidence type="ECO:0000313" key="10">
    <source>
        <dbReference type="Proteomes" id="UP000663829"/>
    </source>
</evidence>
<keyword evidence="2" id="KW-0053">Apoptosis</keyword>
<dbReference type="GO" id="GO:0009898">
    <property type="term" value="C:cytoplasmic side of plasma membrane"/>
    <property type="evidence" value="ECO:0007669"/>
    <property type="project" value="TreeGrafter"/>
</dbReference>
<evidence type="ECO:0000313" key="6">
    <source>
        <dbReference type="EMBL" id="CAF0987975.1"/>
    </source>
</evidence>
<sequence length="383" mass="43257">MNIRNVLPVQNHLPRATEEGTIHLTSEQHQRSLLVIVEKLQYLTSTRKLAGQAAVGNNTSGSASLSERDQTELDYAPLLSSITTTTQTNLYGELNRSYDTLTILTQAVEVLQNDAVRLSAESVQTNSLLQAMHQQLIGLKKSVEAKDILVAGLGPNEEILQEELSSVKQKLQDMETVSYDGTLIWKVTQVSDKIADAQTERQMSIYSLPFYSSPTGYKMRARLYLYGDGNARRTHMSLFFVIVRGNYDAILKWPFNHKVTFCLYDQSGEGRHVIDSFCPDIESNSFQRPHSEMNMASGIPKFFPISMIQQACNNYVRDDTMFIKIIADFDDLPKMILPYALTFNPGLPMHIQHYMIMQELKRRQEATVTATSSTRTITHTSSD</sequence>
<dbReference type="Proteomes" id="UP000677228">
    <property type="component" value="Unassembled WGS sequence"/>
</dbReference>
<dbReference type="Gene3D" id="2.60.210.10">
    <property type="entry name" value="Apoptosis, Tumor Necrosis Factor Receptor Associated Protein 2, Chain A"/>
    <property type="match status" value="1"/>
</dbReference>
<dbReference type="EMBL" id="CAJOBC010003090">
    <property type="protein sequence ID" value="CAF3766551.1"/>
    <property type="molecule type" value="Genomic_DNA"/>
</dbReference>
<evidence type="ECO:0000256" key="2">
    <source>
        <dbReference type="ARBA" id="ARBA00022703"/>
    </source>
</evidence>
<dbReference type="EMBL" id="CAJOBA010005925">
    <property type="protein sequence ID" value="CAF3758216.1"/>
    <property type="molecule type" value="Genomic_DNA"/>
</dbReference>
<keyword evidence="3" id="KW-0832">Ubl conjugation</keyword>
<keyword evidence="4" id="KW-0175">Coiled coil</keyword>
<evidence type="ECO:0000256" key="1">
    <source>
        <dbReference type="ARBA" id="ARBA00022499"/>
    </source>
</evidence>
<dbReference type="EMBL" id="CAJNOQ010003090">
    <property type="protein sequence ID" value="CAF0994867.1"/>
    <property type="molecule type" value="Genomic_DNA"/>
</dbReference>
<evidence type="ECO:0000313" key="8">
    <source>
        <dbReference type="EMBL" id="CAF3758216.1"/>
    </source>
</evidence>
<dbReference type="AlphaFoldDB" id="A0A814GC69"/>
<dbReference type="Proteomes" id="UP000681722">
    <property type="component" value="Unassembled WGS sequence"/>
</dbReference>
<comment type="caution">
    <text evidence="7">The sequence shown here is derived from an EMBL/GenBank/DDBJ whole genome shotgun (WGS) entry which is preliminary data.</text>
</comment>
<dbReference type="PROSITE" id="PS50144">
    <property type="entry name" value="MATH"/>
    <property type="match status" value="1"/>
</dbReference>
<dbReference type="GO" id="GO:0005164">
    <property type="term" value="F:tumor necrosis factor receptor binding"/>
    <property type="evidence" value="ECO:0007669"/>
    <property type="project" value="TreeGrafter"/>
</dbReference>
<evidence type="ECO:0000313" key="7">
    <source>
        <dbReference type="EMBL" id="CAF0994867.1"/>
    </source>
</evidence>
<dbReference type="SUPFAM" id="SSF49599">
    <property type="entry name" value="TRAF domain-like"/>
    <property type="match status" value="1"/>
</dbReference>
<evidence type="ECO:0000256" key="4">
    <source>
        <dbReference type="ARBA" id="ARBA00023054"/>
    </source>
</evidence>
<proteinExistence type="predicted"/>
<dbReference type="Proteomes" id="UP000682733">
    <property type="component" value="Unassembled WGS sequence"/>
</dbReference>
<feature type="domain" description="MATH" evidence="5">
    <location>
        <begin position="180"/>
        <end position="327"/>
    </location>
</feature>
<dbReference type="OrthoDB" id="6499288at2759"/>
<evidence type="ECO:0000313" key="9">
    <source>
        <dbReference type="EMBL" id="CAF3766551.1"/>
    </source>
</evidence>
<dbReference type="InterPro" id="IPR049342">
    <property type="entry name" value="TRAF1-6_MATH_dom"/>
</dbReference>
<dbReference type="GO" id="GO:0006915">
    <property type="term" value="P:apoptotic process"/>
    <property type="evidence" value="ECO:0007669"/>
    <property type="project" value="UniProtKB-KW"/>
</dbReference>
<dbReference type="PANTHER" id="PTHR10131">
    <property type="entry name" value="TNF RECEPTOR ASSOCIATED FACTOR"/>
    <property type="match status" value="1"/>
</dbReference>
<dbReference type="EMBL" id="CAJNOK010005917">
    <property type="protein sequence ID" value="CAF0987975.1"/>
    <property type="molecule type" value="Genomic_DNA"/>
</dbReference>
<reference evidence="7" key="1">
    <citation type="submission" date="2021-02" db="EMBL/GenBank/DDBJ databases">
        <authorList>
            <person name="Nowell W R."/>
        </authorList>
    </citation>
    <scope>NUCLEOTIDE SEQUENCE</scope>
</reference>
<dbReference type="FunFam" id="2.60.210.10:FF:000001">
    <property type="entry name" value="TNF receptor-associated factor"/>
    <property type="match status" value="1"/>
</dbReference>
<keyword evidence="10" id="KW-1185">Reference proteome</keyword>
<dbReference type="GO" id="GO:0043122">
    <property type="term" value="P:regulation of canonical NF-kappaB signal transduction"/>
    <property type="evidence" value="ECO:0007669"/>
    <property type="project" value="TreeGrafter"/>
</dbReference>